<organism evidence="2 3">
    <name type="scientific">Bodo saltans</name>
    <name type="common">Flagellated protozoan</name>
    <dbReference type="NCBI Taxonomy" id="75058"/>
    <lineage>
        <taxon>Eukaryota</taxon>
        <taxon>Discoba</taxon>
        <taxon>Euglenozoa</taxon>
        <taxon>Kinetoplastea</taxon>
        <taxon>Metakinetoplastina</taxon>
        <taxon>Eubodonida</taxon>
        <taxon>Bodonidae</taxon>
        <taxon>Bodo</taxon>
    </lineage>
</organism>
<dbReference type="Proteomes" id="UP000051952">
    <property type="component" value="Unassembled WGS sequence"/>
</dbReference>
<proteinExistence type="predicted"/>
<evidence type="ECO:0000313" key="2">
    <source>
        <dbReference type="EMBL" id="CUG88134.1"/>
    </source>
</evidence>
<dbReference type="OrthoDB" id="278691at2759"/>
<accession>A0A0S4JCM5</accession>
<feature type="compositionally biased region" description="Polar residues" evidence="1">
    <location>
        <begin position="77"/>
        <end position="104"/>
    </location>
</feature>
<dbReference type="EMBL" id="CYKH01001617">
    <property type="protein sequence ID" value="CUG88134.1"/>
    <property type="molecule type" value="Genomic_DNA"/>
</dbReference>
<reference evidence="3" key="1">
    <citation type="submission" date="2015-09" db="EMBL/GenBank/DDBJ databases">
        <authorList>
            <consortium name="Pathogen Informatics"/>
        </authorList>
    </citation>
    <scope>NUCLEOTIDE SEQUENCE [LARGE SCALE GENOMIC DNA]</scope>
    <source>
        <strain evidence="3">Lake Konstanz</strain>
    </source>
</reference>
<protein>
    <submittedName>
        <fullName evidence="2">Uncharacterized protein</fullName>
    </submittedName>
</protein>
<feature type="region of interest" description="Disordered" evidence="1">
    <location>
        <begin position="77"/>
        <end position="111"/>
    </location>
</feature>
<sequence>MADATPVNRTLLFKSPQEFKAVGQFDYANADPAMFASKRISSNALPHMGRHMMVRNMDEIRRMPAVMEAMSRSQFHVGSPTTVDTNSASFPDSLPSPESGTDTATHYLPPLEDHDDWVETQRWDEGAASYLTGQQSTQSAWSWPMEVLYQKYHVVIALDMSKSTFEVSRNGSPFVDRIPQAIESILNTIALTLEARRVEVCATKAWMKAYLPQDTCQSLLEMLWDPKMIVSIVFVNAPHRTSALIHQGGAPKHSSDHHTSNVEDEDDAAVTSPRPLPNQPEVRVPVTTTKAAPEVPLTQQALKKLSMVPSQSSTNIAVNINMSSSPPEQLEPKALGGDTSEPSSPRRHSGQVPFLDLSLFPFGVLDDSSDYSVERTFPLVVQCPAEDIMQDETFIPRISTLITDFENLYRKEMSESGEQDHWPEVNIDETIERSLRFVPFDNEYCHSVSIVSNFAVCGCSETIALQESQVIRKNVILACLSLNRFVPWESPHLTPLGHFLIACGGFGLHVDQWMELSAEEVTMDWCQRFEGARCLAQQMFVQLVSKFPVVSPGVSTRLDTLIPTIRAQPYLVEAQLEVFRVEGSSSKSSLDVPITPLSTMQVLRMLSTARQNEGWSVVMDVHPQVSAAHLYARLDHFLHKGSLTVFYEATVNSPMLFRKMKIQGTPALVRQLCTVQLDDKLTVSSTAAQSSRHWHTYIALLRGLLDGWMRADDELLALYQPPRLIQTPALKQSHPLAPAISQMSRLQGCTAEWLSRFCVESTVCVFSYASPCARMIDNLFGGVSLDNAPKSKGSLQKRPNDPLLVELSSAMVQALTPLGFLVVQEASVCNTPSTYNSKHCILARTTIVGDTNSEGGERRALDVVQAFVIDESGSGMDLVAATCEIRHSFSHRSPMEKIAVMEEVRAAVATVCAARSSSHIHFETIPLKSSCVARRAMCMVKHDLLSKWSDASSASSATQAPSRASMSRSSQPKRLVRHSRPASSLAPTSSQARHTVQYAAQRVFVLGAHGSELFLMKGTTSMRWSFGAFVRRPTPLLATTALMLLGLRREHDGFKALHAHASGKRLLLRRNVELPIGRNRRNEKVDVHDVLEVELSEGRWDLRIVRHISHYDRILGLLGQQA</sequence>
<feature type="compositionally biased region" description="Low complexity" evidence="1">
    <location>
        <begin position="955"/>
        <end position="965"/>
    </location>
</feature>
<feature type="region of interest" description="Disordered" evidence="1">
    <location>
        <begin position="955"/>
        <end position="991"/>
    </location>
</feature>
<keyword evidence="3" id="KW-1185">Reference proteome</keyword>
<gene>
    <name evidence="2" type="ORF">BSAL_13865</name>
</gene>
<dbReference type="AlphaFoldDB" id="A0A0S4JCM5"/>
<feature type="non-terminal residue" evidence="2">
    <location>
        <position position="1122"/>
    </location>
</feature>
<feature type="region of interest" description="Disordered" evidence="1">
    <location>
        <begin position="320"/>
        <end position="350"/>
    </location>
</feature>
<feature type="compositionally biased region" description="Polar residues" evidence="1">
    <location>
        <begin position="981"/>
        <end position="991"/>
    </location>
</feature>
<evidence type="ECO:0000256" key="1">
    <source>
        <dbReference type="SAM" id="MobiDB-lite"/>
    </source>
</evidence>
<evidence type="ECO:0000313" key="3">
    <source>
        <dbReference type="Proteomes" id="UP000051952"/>
    </source>
</evidence>
<name>A0A0S4JCM5_BODSA</name>
<feature type="region of interest" description="Disordered" evidence="1">
    <location>
        <begin position="245"/>
        <end position="283"/>
    </location>
</feature>
<dbReference type="VEuPathDB" id="TriTrypDB:BSAL_13865"/>